<reference evidence="6 7" key="1">
    <citation type="submission" date="2018-06" db="EMBL/GenBank/DDBJ databases">
        <title>Comparative genomics of downy mildews reveals potential adaptations to biotrophy.</title>
        <authorList>
            <person name="Fletcher K."/>
            <person name="Klosterman S.J."/>
            <person name="Derevnina L."/>
            <person name="Martin F."/>
            <person name="Koike S."/>
            <person name="Reyes Chin-Wo S."/>
            <person name="Mou B."/>
            <person name="Michelmore R."/>
        </authorList>
    </citation>
    <scope>NUCLEOTIDE SEQUENCE [LARGE SCALE GENOMIC DNA]</scope>
    <source>
        <strain evidence="6 7">R13</strain>
    </source>
</reference>
<dbReference type="SUPFAM" id="SSF50978">
    <property type="entry name" value="WD40 repeat-like"/>
    <property type="match status" value="1"/>
</dbReference>
<evidence type="ECO:0000256" key="4">
    <source>
        <dbReference type="ARBA" id="ARBA00023242"/>
    </source>
</evidence>
<dbReference type="InterPro" id="IPR001680">
    <property type="entry name" value="WD40_rpt"/>
</dbReference>
<keyword evidence="3" id="KW-0677">Repeat</keyword>
<dbReference type="Gene3D" id="2.130.10.10">
    <property type="entry name" value="YVTN repeat-like/Quinoprotein amine dehydrogenase"/>
    <property type="match status" value="1"/>
</dbReference>
<evidence type="ECO:0000256" key="1">
    <source>
        <dbReference type="ARBA" id="ARBA00004123"/>
    </source>
</evidence>
<comment type="subcellular location">
    <subcellularLocation>
        <location evidence="1">Nucleus</location>
    </subcellularLocation>
</comment>
<dbReference type="PANTHER" id="PTHR22652:SF0">
    <property type="entry name" value="NUCLEOPORIN NUP43"/>
    <property type="match status" value="1"/>
</dbReference>
<keyword evidence="4" id="KW-0539">Nucleus</keyword>
<evidence type="ECO:0000256" key="3">
    <source>
        <dbReference type="ARBA" id="ARBA00022737"/>
    </source>
</evidence>
<dbReference type="GO" id="GO:0031080">
    <property type="term" value="C:nuclear pore outer ring"/>
    <property type="evidence" value="ECO:0007669"/>
    <property type="project" value="TreeGrafter"/>
</dbReference>
<proteinExistence type="predicted"/>
<dbReference type="EMBL" id="QKXF01000693">
    <property type="protein sequence ID" value="RQM09503.1"/>
    <property type="molecule type" value="Genomic_DNA"/>
</dbReference>
<dbReference type="PROSITE" id="PS50082">
    <property type="entry name" value="WD_REPEATS_2"/>
    <property type="match status" value="1"/>
</dbReference>
<dbReference type="InterPro" id="IPR036322">
    <property type="entry name" value="WD40_repeat_dom_sf"/>
</dbReference>
<organism evidence="6 7">
    <name type="scientific">Peronospora effusa</name>
    <dbReference type="NCBI Taxonomy" id="542832"/>
    <lineage>
        <taxon>Eukaryota</taxon>
        <taxon>Sar</taxon>
        <taxon>Stramenopiles</taxon>
        <taxon>Oomycota</taxon>
        <taxon>Peronosporomycetes</taxon>
        <taxon>Peronosporales</taxon>
        <taxon>Peronosporaceae</taxon>
        <taxon>Peronospora</taxon>
    </lineage>
</organism>
<dbReference type="AlphaFoldDB" id="A0A3R7XNE2"/>
<evidence type="ECO:0000256" key="2">
    <source>
        <dbReference type="ARBA" id="ARBA00022574"/>
    </source>
</evidence>
<dbReference type="Proteomes" id="UP000286097">
    <property type="component" value="Unassembled WGS sequence"/>
</dbReference>
<evidence type="ECO:0000313" key="7">
    <source>
        <dbReference type="Proteomes" id="UP000286097"/>
    </source>
</evidence>
<gene>
    <name evidence="6" type="ORF">DD237_007709</name>
</gene>
<dbReference type="Pfam" id="PF00400">
    <property type="entry name" value="WD40"/>
    <property type="match status" value="1"/>
</dbReference>
<feature type="repeat" description="WD" evidence="5">
    <location>
        <begin position="292"/>
        <end position="325"/>
    </location>
</feature>
<name>A0A3R7XNE2_9STRA</name>
<dbReference type="PANTHER" id="PTHR22652">
    <property type="entry name" value="NUCLEOPORIN NUP43"/>
    <property type="match status" value="1"/>
</dbReference>
<dbReference type="InterPro" id="IPR015943">
    <property type="entry name" value="WD40/YVTN_repeat-like_dom_sf"/>
</dbReference>
<comment type="caution">
    <text evidence="6">The sequence shown here is derived from an EMBL/GenBank/DDBJ whole genome shotgun (WGS) entry which is preliminary data.</text>
</comment>
<accession>A0A3R7XNE2</accession>
<protein>
    <submittedName>
        <fullName evidence="6">Uncharacterized protein</fullName>
    </submittedName>
</protein>
<keyword evidence="2 5" id="KW-0853">WD repeat</keyword>
<sequence>MTAYASRHFVAEKVNALCLVNDVNINTSNTLRIEHQMLPIVAAGGWDNETNHVTLYLPVTSTRDEQELKKEFKRESNEARPCELSTLAEVEHEGDVNALQFVATRDENLLVSASSTGGVFVYHVSGADDATMTDGDSVGPLSVVAMPQWEQVFAGTPATCVEVSENRTCLVTASAGGALAWLKLDDHASIDKIGKQNAKEYEDILPINAVKFLGRDSVVATTGLTPASQLRIWDLTANNKFPVTTCADLNSRSILTTLETHPTRPELLITGTDDGSVIFWDRRKLDAPFRTEACHQRAIRALKLHSSSPRYLYTAGDDNVVKCWDFYHGRNPCDPVEYARYSGSTACQNLAPFGSLGTASKGPGGLHVQQLTSGSQPWNALAIHAESDTLIAGSDAQSIVIVQQVSKWKQ</sequence>
<dbReference type="VEuPathDB" id="FungiDB:DD237_007709"/>
<dbReference type="SMART" id="SM00320">
    <property type="entry name" value="WD40"/>
    <property type="match status" value="6"/>
</dbReference>
<evidence type="ECO:0000256" key="5">
    <source>
        <dbReference type="PROSITE-ProRule" id="PRU00221"/>
    </source>
</evidence>
<evidence type="ECO:0000313" key="6">
    <source>
        <dbReference type="EMBL" id="RQM09503.1"/>
    </source>
</evidence>